<comment type="cofactor">
    <cofactor evidence="1">
        <name>FMN</name>
        <dbReference type="ChEBI" id="CHEBI:58210"/>
    </cofactor>
</comment>
<evidence type="ECO:0000256" key="4">
    <source>
        <dbReference type="ARBA" id="ARBA00022643"/>
    </source>
</evidence>
<dbReference type="InterPro" id="IPR033878">
    <property type="entry name" value="NfsB-like"/>
</dbReference>
<evidence type="ECO:0000256" key="6">
    <source>
        <dbReference type="ARBA" id="ARBA00023002"/>
    </source>
</evidence>
<evidence type="ECO:0000256" key="1">
    <source>
        <dbReference type="ARBA" id="ARBA00001917"/>
    </source>
</evidence>
<dbReference type="AlphaFoldDB" id="A0A1I6FP40"/>
<organism evidence="9 10">
    <name type="scientific">Robiginitalea myxolifaciens</name>
    <dbReference type="NCBI Taxonomy" id="400055"/>
    <lineage>
        <taxon>Bacteria</taxon>
        <taxon>Pseudomonadati</taxon>
        <taxon>Bacteroidota</taxon>
        <taxon>Flavobacteriia</taxon>
        <taxon>Flavobacteriales</taxon>
        <taxon>Flavobacteriaceae</taxon>
        <taxon>Robiginitalea</taxon>
    </lineage>
</organism>
<reference evidence="9 10" key="1">
    <citation type="submission" date="2016-10" db="EMBL/GenBank/DDBJ databases">
        <authorList>
            <person name="de Groot N.N."/>
        </authorList>
    </citation>
    <scope>NUCLEOTIDE SEQUENCE [LARGE SCALE GENOMIC DNA]</scope>
    <source>
        <strain evidence="9 10">DSM 21019</strain>
    </source>
</reference>
<keyword evidence="3" id="KW-0285">Flavoprotein</keyword>
<keyword evidence="10" id="KW-1185">Reference proteome</keyword>
<dbReference type="SUPFAM" id="SSF55469">
    <property type="entry name" value="FMN-dependent nitroreductase-like"/>
    <property type="match status" value="1"/>
</dbReference>
<dbReference type="Proteomes" id="UP000199534">
    <property type="component" value="Unassembled WGS sequence"/>
</dbReference>
<evidence type="ECO:0000313" key="9">
    <source>
        <dbReference type="EMBL" id="SFR31709.1"/>
    </source>
</evidence>
<evidence type="ECO:0000313" key="10">
    <source>
        <dbReference type="Proteomes" id="UP000199534"/>
    </source>
</evidence>
<dbReference type="PANTHER" id="PTHR23026">
    <property type="entry name" value="NADPH NITROREDUCTASE"/>
    <property type="match status" value="1"/>
</dbReference>
<dbReference type="Gene3D" id="3.40.109.10">
    <property type="entry name" value="NADH Oxidase"/>
    <property type="match status" value="1"/>
</dbReference>
<keyword evidence="7" id="KW-0520">NAD</keyword>
<keyword evidence="6" id="KW-0560">Oxidoreductase</keyword>
<dbReference type="PANTHER" id="PTHR23026:SF125">
    <property type="entry name" value="OXYGEN-INSENSITIVE NAD(P)H NITROREDUCTASE"/>
    <property type="match status" value="1"/>
</dbReference>
<evidence type="ECO:0000256" key="3">
    <source>
        <dbReference type="ARBA" id="ARBA00022630"/>
    </source>
</evidence>
<dbReference type="CDD" id="cd02149">
    <property type="entry name" value="NfsB-like"/>
    <property type="match status" value="1"/>
</dbReference>
<dbReference type="GO" id="GO:0005829">
    <property type="term" value="C:cytosol"/>
    <property type="evidence" value="ECO:0007669"/>
    <property type="project" value="TreeGrafter"/>
</dbReference>
<keyword evidence="4" id="KW-0288">FMN</keyword>
<dbReference type="STRING" id="400055.SAMN04490243_0332"/>
<dbReference type="InterPro" id="IPR000415">
    <property type="entry name" value="Nitroreductase-like"/>
</dbReference>
<dbReference type="InterPro" id="IPR029479">
    <property type="entry name" value="Nitroreductase"/>
</dbReference>
<dbReference type="GO" id="GO:0046256">
    <property type="term" value="P:2,4,6-trinitrotoluene catabolic process"/>
    <property type="evidence" value="ECO:0007669"/>
    <property type="project" value="TreeGrafter"/>
</dbReference>
<dbReference type="RefSeq" id="WP_092980157.1">
    <property type="nucleotide sequence ID" value="NZ_FOYQ01000001.1"/>
</dbReference>
<gene>
    <name evidence="9" type="ORF">SAMN04490243_0332</name>
</gene>
<keyword evidence="5" id="KW-0521">NADP</keyword>
<dbReference type="InterPro" id="IPR050627">
    <property type="entry name" value="Nitroreductase/BluB"/>
</dbReference>
<accession>A0A1I6FP40</accession>
<feature type="domain" description="Nitroreductase" evidence="8">
    <location>
        <begin position="18"/>
        <end position="195"/>
    </location>
</feature>
<dbReference type="GO" id="GO:0046857">
    <property type="term" value="F:oxidoreductase activity, acting on other nitrogenous compounds as donors, with NAD or NADP as acceptor"/>
    <property type="evidence" value="ECO:0007669"/>
    <property type="project" value="TreeGrafter"/>
</dbReference>
<dbReference type="OrthoDB" id="9809288at2"/>
<proteinExistence type="inferred from homology"/>
<sequence length="219" mass="24851">MITTKEKAINASLIEDLNWRYATKKFDAEKKVSDADLKTLLDVLQLSPSSYGLQPYHFFVITDPELRAKIRPISWDQSQVTDSSHLIVFTHQTDFGPELIDSYLEHVAEQRNLNTEALQGYGDFMKSKLLELPADQKANWTARQAYIAFGNLMNAAAQMHIDICPMEGFDVQALNQILGLDSKNVSAVAMAAVGYRSEEDQTQHQAKVRRPENELFTWL</sequence>
<dbReference type="EMBL" id="FOYQ01000001">
    <property type="protein sequence ID" value="SFR31709.1"/>
    <property type="molecule type" value="Genomic_DNA"/>
</dbReference>
<dbReference type="Pfam" id="PF00881">
    <property type="entry name" value="Nitroreductase"/>
    <property type="match status" value="1"/>
</dbReference>
<protein>
    <submittedName>
        <fullName evidence="9">Nitroreductase</fullName>
    </submittedName>
</protein>
<name>A0A1I6FP40_9FLAO</name>
<evidence type="ECO:0000256" key="7">
    <source>
        <dbReference type="ARBA" id="ARBA00023027"/>
    </source>
</evidence>
<evidence type="ECO:0000256" key="2">
    <source>
        <dbReference type="ARBA" id="ARBA00007118"/>
    </source>
</evidence>
<evidence type="ECO:0000259" key="8">
    <source>
        <dbReference type="Pfam" id="PF00881"/>
    </source>
</evidence>
<comment type="similarity">
    <text evidence="2">Belongs to the nitroreductase family.</text>
</comment>
<evidence type="ECO:0000256" key="5">
    <source>
        <dbReference type="ARBA" id="ARBA00022857"/>
    </source>
</evidence>